<dbReference type="Pfam" id="PF01476">
    <property type="entry name" value="LysM"/>
    <property type="match status" value="1"/>
</dbReference>
<dbReference type="Gene3D" id="2.70.70.10">
    <property type="entry name" value="Glucose Permease (Domain IIA)"/>
    <property type="match status" value="1"/>
</dbReference>
<dbReference type="PANTHER" id="PTHR21666">
    <property type="entry name" value="PEPTIDASE-RELATED"/>
    <property type="match status" value="1"/>
</dbReference>
<accession>A0A5R8QHD2</accession>
<protein>
    <submittedName>
        <fullName evidence="5">LysM peptidoglycan-binding domain-containing protein</fullName>
    </submittedName>
</protein>
<evidence type="ECO:0000259" key="4">
    <source>
        <dbReference type="PROSITE" id="PS51782"/>
    </source>
</evidence>
<dbReference type="Pfam" id="PF07501">
    <property type="entry name" value="G5"/>
    <property type="match status" value="1"/>
</dbReference>
<dbReference type="InterPro" id="IPR011055">
    <property type="entry name" value="Dup_hybrid_motif"/>
</dbReference>
<keyword evidence="2" id="KW-0812">Transmembrane</keyword>
<sequence>MILKEEHKQKTEFAIVIAAIAIVVALGILFSVLVLQNTTLLHAQSGSEVKVYEIYENGKKVGTVSDKENFTAYVWKEQSKNINETGKLYFGDSVQIMTNYVPVSALPEDNDRLYKEIMDQLTIEGTAYQVHLSNGNTFHVRSRQELLDEIERLKDMHAVKDVDQNDALAVAEAKSKMTLGVEYTLKETTINIEESLSGSDLTHYLLTSKPVADSTYDTKAGDTLATIAGKNEMSVVELLELNPGLNENTLVTPELEVNVTSLNQVLEFTKMETKTYTEEIPYEIEYKDDATMSSGEEKVEQQGQNGSAIVEYLVRTVNGEEVKTEQLSKVVVTEPVKEVRLRGTGSSASLNPGSPNLDPGNGRFIWPAAGIVTYEFMDPAYGGPHYGIDIDGETGDPIWAGDSGSVVQAGWNGAFGYSVMIDHGDGIQTRYAHLSAIYVNVGQSVSRGETIGAMGDTGLSFGSHLHFEVHIYGERVNPRPYLP</sequence>
<dbReference type="InterPro" id="IPR036779">
    <property type="entry name" value="LysM_dom_sf"/>
</dbReference>
<dbReference type="RefSeq" id="WP_138190069.1">
    <property type="nucleotide sequence ID" value="NZ_VBWP01000001.1"/>
</dbReference>
<keyword evidence="2" id="KW-0472">Membrane</keyword>
<dbReference type="EMBL" id="VBWP01000001">
    <property type="protein sequence ID" value="TLG77459.1"/>
    <property type="molecule type" value="Genomic_DNA"/>
</dbReference>
<dbReference type="Proteomes" id="UP000306912">
    <property type="component" value="Unassembled WGS sequence"/>
</dbReference>
<dbReference type="InterPro" id="IPR011098">
    <property type="entry name" value="G5_dom"/>
</dbReference>
<dbReference type="PROSITE" id="PS51109">
    <property type="entry name" value="G5"/>
    <property type="match status" value="1"/>
</dbReference>
<dbReference type="PROSITE" id="PS51782">
    <property type="entry name" value="LYSM"/>
    <property type="match status" value="1"/>
</dbReference>
<dbReference type="Gene3D" id="3.10.350.10">
    <property type="entry name" value="LysM domain"/>
    <property type="match status" value="1"/>
</dbReference>
<dbReference type="InterPro" id="IPR018392">
    <property type="entry name" value="LysM"/>
</dbReference>
<dbReference type="PANTHER" id="PTHR21666:SF270">
    <property type="entry name" value="MUREIN HYDROLASE ACTIVATOR ENVC"/>
    <property type="match status" value="1"/>
</dbReference>
<dbReference type="OrthoDB" id="9805070at2"/>
<feature type="domain" description="G5" evidence="3">
    <location>
        <begin position="265"/>
        <end position="346"/>
    </location>
</feature>
<dbReference type="CDD" id="cd00118">
    <property type="entry name" value="LysM"/>
    <property type="match status" value="1"/>
</dbReference>
<dbReference type="InterPro" id="IPR050570">
    <property type="entry name" value="Cell_wall_metabolism_enzyme"/>
</dbReference>
<evidence type="ECO:0000256" key="2">
    <source>
        <dbReference type="SAM" id="Phobius"/>
    </source>
</evidence>
<dbReference type="Pfam" id="PF01551">
    <property type="entry name" value="Peptidase_M23"/>
    <property type="match status" value="1"/>
</dbReference>
<dbReference type="CDD" id="cd12797">
    <property type="entry name" value="M23_peptidase"/>
    <property type="match status" value="1"/>
</dbReference>
<dbReference type="InParanoid" id="A0A5R8QHD2"/>
<comment type="caution">
    <text evidence="5">The sequence shown here is derived from an EMBL/GenBank/DDBJ whole genome shotgun (WGS) entry which is preliminary data.</text>
</comment>
<evidence type="ECO:0000256" key="1">
    <source>
        <dbReference type="ARBA" id="ARBA00022729"/>
    </source>
</evidence>
<evidence type="ECO:0000313" key="5">
    <source>
        <dbReference type="EMBL" id="TLG77459.1"/>
    </source>
</evidence>
<keyword evidence="6" id="KW-1185">Reference proteome</keyword>
<dbReference type="AlphaFoldDB" id="A0A5R8QHD2"/>
<evidence type="ECO:0000259" key="3">
    <source>
        <dbReference type="PROSITE" id="PS51109"/>
    </source>
</evidence>
<organism evidence="5 6">
    <name type="scientific">Culicoidibacter larvae</name>
    <dbReference type="NCBI Taxonomy" id="2579976"/>
    <lineage>
        <taxon>Bacteria</taxon>
        <taxon>Bacillati</taxon>
        <taxon>Bacillota</taxon>
        <taxon>Culicoidibacteria</taxon>
        <taxon>Culicoidibacterales</taxon>
        <taxon>Culicoidibacteraceae</taxon>
        <taxon>Culicoidibacter</taxon>
    </lineage>
</organism>
<gene>
    <name evidence="5" type="ORF">FEZ08_02225</name>
</gene>
<dbReference type="SUPFAM" id="SSF51261">
    <property type="entry name" value="Duplicated hybrid motif"/>
    <property type="match status" value="1"/>
</dbReference>
<keyword evidence="2" id="KW-1133">Transmembrane helix</keyword>
<reference evidence="5 6" key="1">
    <citation type="submission" date="2019-05" db="EMBL/GenBank/DDBJ databases">
        <title>Culicoidintestinum kansasii gen. nov., sp. nov. from the gastrointestinal tract of the biting midge, Culicoides sonorensis.</title>
        <authorList>
            <person name="Neupane S."/>
            <person name="Ghosh A."/>
            <person name="Gunther S."/>
            <person name="Martin K."/>
            <person name="Zurek L."/>
        </authorList>
    </citation>
    <scope>NUCLEOTIDE SEQUENCE [LARGE SCALE GENOMIC DNA]</scope>
    <source>
        <strain evidence="5 6">CS-1</strain>
    </source>
</reference>
<feature type="transmembrane region" description="Helical" evidence="2">
    <location>
        <begin position="12"/>
        <end position="35"/>
    </location>
</feature>
<evidence type="ECO:0000313" key="6">
    <source>
        <dbReference type="Proteomes" id="UP000306912"/>
    </source>
</evidence>
<dbReference type="SMART" id="SM01208">
    <property type="entry name" value="G5"/>
    <property type="match status" value="1"/>
</dbReference>
<feature type="domain" description="LysM" evidence="4">
    <location>
        <begin position="214"/>
        <end position="259"/>
    </location>
</feature>
<proteinExistence type="predicted"/>
<dbReference type="GO" id="GO:0004222">
    <property type="term" value="F:metalloendopeptidase activity"/>
    <property type="evidence" value="ECO:0007669"/>
    <property type="project" value="TreeGrafter"/>
</dbReference>
<dbReference type="InterPro" id="IPR016047">
    <property type="entry name" value="M23ase_b-sheet_dom"/>
</dbReference>
<keyword evidence="1" id="KW-0732">Signal</keyword>
<dbReference type="Gene3D" id="2.20.230.10">
    <property type="entry name" value="Resuscitation-promoting factor rpfb"/>
    <property type="match status" value="1"/>
</dbReference>
<name>A0A5R8QHD2_9FIRM</name>